<sequence length="50" mass="5698">MKYRNRKTGCVIDIKSRLSGGDWEPVESAPTPPPQKKQVVRKKNVQLCDD</sequence>
<feature type="region of interest" description="Disordered" evidence="1">
    <location>
        <begin position="20"/>
        <end position="50"/>
    </location>
</feature>
<organism evidence="2">
    <name type="scientific">Clostridium symbiosum</name>
    <name type="common">Bacteroides symbiosus</name>
    <dbReference type="NCBI Taxonomy" id="1512"/>
    <lineage>
        <taxon>Bacteria</taxon>
        <taxon>Bacillati</taxon>
        <taxon>Bacillota</taxon>
        <taxon>Clostridia</taxon>
        <taxon>Lachnospirales</taxon>
        <taxon>Lachnospiraceae</taxon>
        <taxon>Otoolea</taxon>
    </lineage>
</organism>
<gene>
    <name evidence="2" type="ORF">CSLFYP84_03968</name>
</gene>
<evidence type="ECO:0000256" key="1">
    <source>
        <dbReference type="SAM" id="MobiDB-lite"/>
    </source>
</evidence>
<reference evidence="2" key="1">
    <citation type="submission" date="2019-11" db="EMBL/GenBank/DDBJ databases">
        <authorList>
            <person name="Feng L."/>
        </authorList>
    </citation>
    <scope>NUCLEOTIDE SEQUENCE</scope>
    <source>
        <strain evidence="2">CsymbiosumLFYP84</strain>
    </source>
</reference>
<name>A0A6N3HL50_CLOSY</name>
<dbReference type="EMBL" id="CACRUA010000062">
    <property type="protein sequence ID" value="VYU77392.1"/>
    <property type="molecule type" value="Genomic_DNA"/>
</dbReference>
<proteinExistence type="predicted"/>
<dbReference type="RefSeq" id="WP_368378836.1">
    <property type="nucleotide sequence ID" value="NZ_CACRUA010000062.1"/>
</dbReference>
<protein>
    <submittedName>
        <fullName evidence="2">Uncharacterized protein</fullName>
    </submittedName>
</protein>
<dbReference type="AlphaFoldDB" id="A0A6N3HL50"/>
<accession>A0A6N3HL50</accession>
<evidence type="ECO:0000313" key="2">
    <source>
        <dbReference type="EMBL" id="VYU77392.1"/>
    </source>
</evidence>